<dbReference type="OrthoDB" id="7189112at2"/>
<dbReference type="Pfam" id="PF09912">
    <property type="entry name" value="DUF2141"/>
    <property type="match status" value="1"/>
</dbReference>
<dbReference type="PATRIC" id="fig|864069.3.peg.6281"/>
<protein>
    <recommendedName>
        <fullName evidence="4">DUF2141 domain-containing protein</fullName>
    </recommendedName>
</protein>
<evidence type="ECO:0000313" key="2">
    <source>
        <dbReference type="EMBL" id="EIM25132.1"/>
    </source>
</evidence>
<accession>I4YME0</accession>
<dbReference type="InterPro" id="IPR018673">
    <property type="entry name" value="DUF2141"/>
</dbReference>
<name>I4YME0_9HYPH</name>
<dbReference type="AlphaFoldDB" id="I4YME0"/>
<gene>
    <name evidence="2" type="ORF">MicloDRAFT_00058520</name>
</gene>
<reference evidence="2 3" key="1">
    <citation type="submission" date="2012-02" db="EMBL/GenBank/DDBJ databases">
        <title>Improved High-Quality Draft sequence of Microvirga sp. WSM3557.</title>
        <authorList>
            <consortium name="US DOE Joint Genome Institute"/>
            <person name="Lucas S."/>
            <person name="Han J."/>
            <person name="Lapidus A."/>
            <person name="Cheng J.-F."/>
            <person name="Goodwin L."/>
            <person name="Pitluck S."/>
            <person name="Peters L."/>
            <person name="Zhang X."/>
            <person name="Detter J.C."/>
            <person name="Han C."/>
            <person name="Tapia R."/>
            <person name="Land M."/>
            <person name="Hauser L."/>
            <person name="Kyrpides N."/>
            <person name="Ivanova N."/>
            <person name="Pagani I."/>
            <person name="Brau L."/>
            <person name="Yates R."/>
            <person name="O'Hara G."/>
            <person name="Rui T."/>
            <person name="Howieson J."/>
            <person name="Reeve W."/>
            <person name="Woyke T."/>
        </authorList>
    </citation>
    <scope>NUCLEOTIDE SEQUENCE [LARGE SCALE GENOMIC DNA]</scope>
    <source>
        <strain evidence="2 3">WSM3557</strain>
    </source>
</reference>
<dbReference type="STRING" id="864069.MicloDRAFT_00058520"/>
<organism evidence="2 3">
    <name type="scientific">Microvirga lotononidis</name>
    <dbReference type="NCBI Taxonomy" id="864069"/>
    <lineage>
        <taxon>Bacteria</taxon>
        <taxon>Pseudomonadati</taxon>
        <taxon>Pseudomonadota</taxon>
        <taxon>Alphaproteobacteria</taxon>
        <taxon>Hyphomicrobiales</taxon>
        <taxon>Methylobacteriaceae</taxon>
        <taxon>Microvirga</taxon>
    </lineage>
</organism>
<proteinExistence type="predicted"/>
<sequence length="139" mass="14996" precursor="true">MMGYRMRRAGLTAFLLLSVSSAHAATLTIRAQGVQPDGNMVYAGVCDTSFEESTCPYKDRGQATAATVELRIRNVKPGAYAIAVFHDVNGNGKLDRNLIGLPSEPYGFSNDVGRRGPPNFDAARIVVREPATTVVIPIR</sequence>
<dbReference type="eggNOG" id="COG4704">
    <property type="taxonomic scope" value="Bacteria"/>
</dbReference>
<dbReference type="Proteomes" id="UP000003947">
    <property type="component" value="Unassembled WGS sequence"/>
</dbReference>
<keyword evidence="1" id="KW-0732">Signal</keyword>
<evidence type="ECO:0000313" key="3">
    <source>
        <dbReference type="Proteomes" id="UP000003947"/>
    </source>
</evidence>
<feature type="signal peptide" evidence="1">
    <location>
        <begin position="1"/>
        <end position="24"/>
    </location>
</feature>
<feature type="chain" id="PRO_5003699065" description="DUF2141 domain-containing protein" evidence="1">
    <location>
        <begin position="25"/>
        <end position="139"/>
    </location>
</feature>
<evidence type="ECO:0000256" key="1">
    <source>
        <dbReference type="SAM" id="SignalP"/>
    </source>
</evidence>
<dbReference type="EMBL" id="JH660647">
    <property type="protein sequence ID" value="EIM25132.1"/>
    <property type="molecule type" value="Genomic_DNA"/>
</dbReference>
<evidence type="ECO:0008006" key="4">
    <source>
        <dbReference type="Google" id="ProtNLM"/>
    </source>
</evidence>
<keyword evidence="3" id="KW-1185">Reference proteome</keyword>
<dbReference type="HOGENOM" id="CLU_125018_0_1_5"/>